<evidence type="ECO:0000256" key="5">
    <source>
        <dbReference type="ARBA" id="ARBA00022989"/>
    </source>
</evidence>
<evidence type="ECO:0000313" key="9">
    <source>
        <dbReference type="EMBL" id="SVC29148.1"/>
    </source>
</evidence>
<accession>A0A382KWZ2</accession>
<dbReference type="InterPro" id="IPR004681">
    <property type="entry name" value="TRAP_DctM"/>
</dbReference>
<feature type="transmembrane region" description="Helical" evidence="7">
    <location>
        <begin position="6"/>
        <end position="36"/>
    </location>
</feature>
<evidence type="ECO:0000256" key="3">
    <source>
        <dbReference type="ARBA" id="ARBA00022519"/>
    </source>
</evidence>
<keyword evidence="6 7" id="KW-0472">Membrane</keyword>
<dbReference type="GO" id="GO:0005886">
    <property type="term" value="C:plasma membrane"/>
    <property type="evidence" value="ECO:0007669"/>
    <property type="project" value="UniProtKB-SubCell"/>
</dbReference>
<feature type="transmembrane region" description="Helical" evidence="7">
    <location>
        <begin position="57"/>
        <end position="76"/>
    </location>
</feature>
<keyword evidence="3" id="KW-0997">Cell inner membrane</keyword>
<evidence type="ECO:0000256" key="2">
    <source>
        <dbReference type="ARBA" id="ARBA00022475"/>
    </source>
</evidence>
<comment type="subcellular location">
    <subcellularLocation>
        <location evidence="1">Cell inner membrane</location>
        <topology evidence="1">Multi-pass membrane protein</topology>
    </subcellularLocation>
</comment>
<name>A0A382KWZ2_9ZZZZ</name>
<feature type="domain" description="TRAP C4-dicarboxylate transport system permease DctM subunit" evidence="8">
    <location>
        <begin position="8"/>
        <end position="114"/>
    </location>
</feature>
<dbReference type="PANTHER" id="PTHR33362:SF5">
    <property type="entry name" value="C4-DICARBOXYLATE TRAP TRANSPORTER LARGE PERMEASE PROTEIN DCTM"/>
    <property type="match status" value="1"/>
</dbReference>
<feature type="non-terminal residue" evidence="9">
    <location>
        <position position="115"/>
    </location>
</feature>
<keyword evidence="4 7" id="KW-0812">Transmembrane</keyword>
<keyword evidence="2" id="KW-1003">Cell membrane</keyword>
<proteinExistence type="predicted"/>
<dbReference type="AlphaFoldDB" id="A0A382KWZ2"/>
<dbReference type="InterPro" id="IPR010656">
    <property type="entry name" value="DctM"/>
</dbReference>
<evidence type="ECO:0000256" key="6">
    <source>
        <dbReference type="ARBA" id="ARBA00023136"/>
    </source>
</evidence>
<dbReference type="EMBL" id="UINC01083440">
    <property type="protein sequence ID" value="SVC29148.1"/>
    <property type="molecule type" value="Genomic_DNA"/>
</dbReference>
<feature type="transmembrane region" description="Helical" evidence="7">
    <location>
        <begin position="96"/>
        <end position="114"/>
    </location>
</feature>
<sequence>MTISLIGFAILFLIAFLGFPLGFTMLAVGGIGFGILRGAEPALEMIIQQIMDVVLNTNFAVLPMFLLMGAFVFRAALSDDLYEAADAWLGHHRGGLAMATIAACGGFAAVSGSSL</sequence>
<evidence type="ECO:0000256" key="1">
    <source>
        <dbReference type="ARBA" id="ARBA00004429"/>
    </source>
</evidence>
<evidence type="ECO:0000259" key="8">
    <source>
        <dbReference type="Pfam" id="PF06808"/>
    </source>
</evidence>
<reference evidence="9" key="1">
    <citation type="submission" date="2018-05" db="EMBL/GenBank/DDBJ databases">
        <authorList>
            <person name="Lanie J.A."/>
            <person name="Ng W.-L."/>
            <person name="Kazmierczak K.M."/>
            <person name="Andrzejewski T.M."/>
            <person name="Davidsen T.M."/>
            <person name="Wayne K.J."/>
            <person name="Tettelin H."/>
            <person name="Glass J.I."/>
            <person name="Rusch D."/>
            <person name="Podicherti R."/>
            <person name="Tsui H.-C.T."/>
            <person name="Winkler M.E."/>
        </authorList>
    </citation>
    <scope>NUCLEOTIDE SEQUENCE</scope>
</reference>
<protein>
    <recommendedName>
        <fullName evidence="8">TRAP C4-dicarboxylate transport system permease DctM subunit domain-containing protein</fullName>
    </recommendedName>
</protein>
<evidence type="ECO:0000256" key="7">
    <source>
        <dbReference type="SAM" id="Phobius"/>
    </source>
</evidence>
<evidence type="ECO:0000256" key="4">
    <source>
        <dbReference type="ARBA" id="ARBA00022692"/>
    </source>
</evidence>
<dbReference type="Pfam" id="PF06808">
    <property type="entry name" value="DctM"/>
    <property type="match status" value="1"/>
</dbReference>
<organism evidence="9">
    <name type="scientific">marine metagenome</name>
    <dbReference type="NCBI Taxonomy" id="408172"/>
    <lineage>
        <taxon>unclassified sequences</taxon>
        <taxon>metagenomes</taxon>
        <taxon>ecological metagenomes</taxon>
    </lineage>
</organism>
<dbReference type="PANTHER" id="PTHR33362">
    <property type="entry name" value="SIALIC ACID TRAP TRANSPORTER PERMEASE PROTEIN SIAT-RELATED"/>
    <property type="match status" value="1"/>
</dbReference>
<dbReference type="GO" id="GO:0022857">
    <property type="term" value="F:transmembrane transporter activity"/>
    <property type="evidence" value="ECO:0007669"/>
    <property type="project" value="TreeGrafter"/>
</dbReference>
<gene>
    <name evidence="9" type="ORF">METZ01_LOCUS282002</name>
</gene>
<keyword evidence="5 7" id="KW-1133">Transmembrane helix</keyword>